<evidence type="ECO:0000256" key="3">
    <source>
        <dbReference type="ARBA" id="ARBA00022448"/>
    </source>
</evidence>
<evidence type="ECO:0000256" key="7">
    <source>
        <dbReference type="ARBA" id="ARBA00022927"/>
    </source>
</evidence>
<keyword evidence="5" id="KW-0997">Cell inner membrane</keyword>
<evidence type="ECO:0000256" key="9">
    <source>
        <dbReference type="ARBA" id="ARBA00023136"/>
    </source>
</evidence>
<dbReference type="Pfam" id="PF03544">
    <property type="entry name" value="TonB_C"/>
    <property type="match status" value="1"/>
</dbReference>
<evidence type="ECO:0000313" key="12">
    <source>
        <dbReference type="Proteomes" id="UP001501243"/>
    </source>
</evidence>
<gene>
    <name evidence="11" type="ORF">GCM10023172_29120</name>
</gene>
<dbReference type="PANTHER" id="PTHR33446">
    <property type="entry name" value="PROTEIN TONB-RELATED"/>
    <property type="match status" value="1"/>
</dbReference>
<dbReference type="InterPro" id="IPR051045">
    <property type="entry name" value="TonB-dependent_transducer"/>
</dbReference>
<keyword evidence="9" id="KW-0472">Membrane</keyword>
<comment type="caution">
    <text evidence="11">The sequence shown here is derived from an EMBL/GenBank/DDBJ whole genome shotgun (WGS) entry which is preliminary data.</text>
</comment>
<name>A0ABP8QLM7_9BACT</name>
<dbReference type="PANTHER" id="PTHR33446:SF2">
    <property type="entry name" value="PROTEIN TONB"/>
    <property type="match status" value="1"/>
</dbReference>
<evidence type="ECO:0000256" key="6">
    <source>
        <dbReference type="ARBA" id="ARBA00022692"/>
    </source>
</evidence>
<comment type="similarity">
    <text evidence="2">Belongs to the TonB family.</text>
</comment>
<dbReference type="EMBL" id="BAABGQ010000006">
    <property type="protein sequence ID" value="GAA4503732.1"/>
    <property type="molecule type" value="Genomic_DNA"/>
</dbReference>
<dbReference type="SUPFAM" id="SSF82185">
    <property type="entry name" value="Histone H3 K4-specific methyltransferase SET7/9 N-terminal domain"/>
    <property type="match status" value="1"/>
</dbReference>
<evidence type="ECO:0000259" key="10">
    <source>
        <dbReference type="PROSITE" id="PS52015"/>
    </source>
</evidence>
<reference evidence="12" key="1">
    <citation type="journal article" date="2019" name="Int. J. Syst. Evol. Microbiol.">
        <title>The Global Catalogue of Microorganisms (GCM) 10K type strain sequencing project: providing services to taxonomists for standard genome sequencing and annotation.</title>
        <authorList>
            <consortium name="The Broad Institute Genomics Platform"/>
            <consortium name="The Broad Institute Genome Sequencing Center for Infectious Disease"/>
            <person name="Wu L."/>
            <person name="Ma J."/>
        </authorList>
    </citation>
    <scope>NUCLEOTIDE SEQUENCE [LARGE SCALE GENOMIC DNA]</scope>
    <source>
        <strain evidence="12">JCM 17841</strain>
    </source>
</reference>
<evidence type="ECO:0000256" key="2">
    <source>
        <dbReference type="ARBA" id="ARBA00006555"/>
    </source>
</evidence>
<dbReference type="PROSITE" id="PS52015">
    <property type="entry name" value="TONB_CTD"/>
    <property type="match status" value="1"/>
</dbReference>
<comment type="subcellular location">
    <subcellularLocation>
        <location evidence="1">Cell inner membrane</location>
        <topology evidence="1">Single-pass membrane protein</topology>
        <orientation evidence="1">Periplasmic side</orientation>
    </subcellularLocation>
</comment>
<protein>
    <recommendedName>
        <fullName evidence="10">TonB C-terminal domain-containing protein</fullName>
    </recommendedName>
</protein>
<sequence length="240" mass="26921">MAASEAAAQQAIPPLKKDFLDSTWRVLPSATGAFYRRETEYTDSTAGVVRDYFMSNGQLQSRIEMDNIRRQRHHGVSEYFTKDGHLKTHAEFDHGRRTGELVLYYPSGQLKRRERYTDALHGTGECFAPDGTPVPFFEYEVTPRYSEGDGGFAALVGAIGRNFNYTKEARRAGIQGRMLVTFSVTAQGLVDDVKIMQPLHPLVDAEAIKAVYRLKRFTPGLQDGKPVKVSFTAPINLKLQ</sequence>
<accession>A0ABP8QLM7</accession>
<keyword evidence="7" id="KW-0653">Protein transport</keyword>
<dbReference type="Gene3D" id="3.30.1150.10">
    <property type="match status" value="1"/>
</dbReference>
<evidence type="ECO:0000256" key="8">
    <source>
        <dbReference type="ARBA" id="ARBA00022989"/>
    </source>
</evidence>
<keyword evidence="8" id="KW-1133">Transmembrane helix</keyword>
<dbReference type="Gene3D" id="2.20.110.10">
    <property type="entry name" value="Histone H3 K4-specific methyltransferase SET7/9 N-terminal domain"/>
    <property type="match status" value="1"/>
</dbReference>
<keyword evidence="3" id="KW-0813">Transport</keyword>
<evidence type="ECO:0000256" key="5">
    <source>
        <dbReference type="ARBA" id="ARBA00022519"/>
    </source>
</evidence>
<evidence type="ECO:0000256" key="1">
    <source>
        <dbReference type="ARBA" id="ARBA00004383"/>
    </source>
</evidence>
<keyword evidence="4" id="KW-1003">Cell membrane</keyword>
<proteinExistence type="inferred from homology"/>
<dbReference type="Proteomes" id="UP001501243">
    <property type="component" value="Unassembled WGS sequence"/>
</dbReference>
<dbReference type="NCBIfam" id="TIGR01352">
    <property type="entry name" value="tonB_Cterm"/>
    <property type="match status" value="1"/>
</dbReference>
<dbReference type="Pfam" id="PF07661">
    <property type="entry name" value="MORN_2"/>
    <property type="match status" value="1"/>
</dbReference>
<keyword evidence="12" id="KW-1185">Reference proteome</keyword>
<feature type="domain" description="TonB C-terminal" evidence="10">
    <location>
        <begin position="150"/>
        <end position="240"/>
    </location>
</feature>
<evidence type="ECO:0000256" key="4">
    <source>
        <dbReference type="ARBA" id="ARBA00022475"/>
    </source>
</evidence>
<evidence type="ECO:0000313" key="11">
    <source>
        <dbReference type="EMBL" id="GAA4503732.1"/>
    </source>
</evidence>
<keyword evidence="6" id="KW-0812">Transmembrane</keyword>
<dbReference type="InterPro" id="IPR006260">
    <property type="entry name" value="TonB/TolA_C"/>
</dbReference>
<dbReference type="InterPro" id="IPR037682">
    <property type="entry name" value="TonB_C"/>
</dbReference>
<dbReference type="SUPFAM" id="SSF74653">
    <property type="entry name" value="TolA/TonB C-terminal domain"/>
    <property type="match status" value="1"/>
</dbReference>
<organism evidence="11 12">
    <name type="scientific">Hymenobacter ginsengisoli</name>
    <dbReference type="NCBI Taxonomy" id="1051626"/>
    <lineage>
        <taxon>Bacteria</taxon>
        <taxon>Pseudomonadati</taxon>
        <taxon>Bacteroidota</taxon>
        <taxon>Cytophagia</taxon>
        <taxon>Cytophagales</taxon>
        <taxon>Hymenobacteraceae</taxon>
        <taxon>Hymenobacter</taxon>
    </lineage>
</organism>
<dbReference type="InterPro" id="IPR011652">
    <property type="entry name" value="MORN_2"/>
</dbReference>